<dbReference type="PANTHER" id="PTHR13513:SF9">
    <property type="entry name" value="E3 UBIQUITIN-PROTEIN LIGASE UBR7-RELATED"/>
    <property type="match status" value="1"/>
</dbReference>
<dbReference type="Proteomes" id="UP001642540">
    <property type="component" value="Unassembled WGS sequence"/>
</dbReference>
<dbReference type="SMART" id="SM00396">
    <property type="entry name" value="ZnF_UBR1"/>
    <property type="match status" value="1"/>
</dbReference>
<keyword evidence="3" id="KW-0862">Zinc</keyword>
<evidence type="ECO:0000256" key="5">
    <source>
        <dbReference type="SAM" id="MobiDB-lite"/>
    </source>
</evidence>
<feature type="zinc finger region" description="UBR-type" evidence="4">
    <location>
        <begin position="104"/>
        <end position="180"/>
    </location>
</feature>
<sequence length="489" mass="55751">MDSSKPSEVPGPRKKEEHLNLSPAGMEQGAGDAGAHGMTMPPSYSTAMEQSYEQDMAAVQACLEGLRFPKSFQDLNSTGEKENEDWESDENDSVSTDTSSELDIQCSYPFGYLKRQTVYICLTCNDPSKEDWAPAGVCIGCRKACHQGHELISLETRRIFKCDCGNKKFPQESPCILWPEKEDANELNKYNENYKGTFCTCKCKEDDCVVEDPLYQCVVCEDWYHAGHCSATTEGIEHNYTDLVCGECTSKLDFLRYYEPFDPTVIVDEKSLTDMIQDTEDADESILDESQCKLKNLVKKSPYEKGQLWTLGWRDKLCRCVKCREMYTDLNVSFLLDKDDEVRRYFTPSEDEDEERSKICSAVMKFEDWLLKMDSKEREELFDSGPEVVKQKMKGYFEKVKDPKDDFEFDDETLDHLFLAFKEFILESEDGLDFLSDMNVLQNLPNTISKSSRVLADSEKDMPDQDTSSAEPAEAAGIDKNNKDTFGQS</sequence>
<dbReference type="InterPro" id="IPR003126">
    <property type="entry name" value="Znf_UBR"/>
</dbReference>
<dbReference type="Pfam" id="PF02207">
    <property type="entry name" value="zf-UBR"/>
    <property type="match status" value="1"/>
</dbReference>
<dbReference type="CDD" id="cd19677">
    <property type="entry name" value="UBR-box_UBR7"/>
    <property type="match status" value="1"/>
</dbReference>
<keyword evidence="1" id="KW-0479">Metal-binding</keyword>
<proteinExistence type="predicted"/>
<dbReference type="InterPro" id="IPR040204">
    <property type="entry name" value="UBR7"/>
</dbReference>
<feature type="region of interest" description="Disordered" evidence="5">
    <location>
        <begin position="73"/>
        <end position="98"/>
    </location>
</feature>
<dbReference type="PANTHER" id="PTHR13513">
    <property type="entry name" value="E3 UBIQUITIN-PROTEIN LIGASE UBR7"/>
    <property type="match status" value="1"/>
</dbReference>
<comment type="caution">
    <text evidence="7">The sequence shown here is derived from an EMBL/GenBank/DDBJ whole genome shotgun (WGS) entry which is preliminary data.</text>
</comment>
<feature type="region of interest" description="Disordered" evidence="5">
    <location>
        <begin position="452"/>
        <end position="489"/>
    </location>
</feature>
<evidence type="ECO:0000313" key="7">
    <source>
        <dbReference type="EMBL" id="CAL8111599.1"/>
    </source>
</evidence>
<name>A0ABP1QYN8_9HEXA</name>
<evidence type="ECO:0000256" key="3">
    <source>
        <dbReference type="ARBA" id="ARBA00022833"/>
    </source>
</evidence>
<evidence type="ECO:0000256" key="4">
    <source>
        <dbReference type="PROSITE-ProRule" id="PRU00508"/>
    </source>
</evidence>
<dbReference type="PROSITE" id="PS51157">
    <property type="entry name" value="ZF_UBR"/>
    <property type="match status" value="1"/>
</dbReference>
<dbReference type="InterPro" id="IPR047506">
    <property type="entry name" value="UBR7-like_UBR-box"/>
</dbReference>
<keyword evidence="8" id="KW-1185">Reference proteome</keyword>
<organism evidence="7 8">
    <name type="scientific">Orchesella dallaii</name>
    <dbReference type="NCBI Taxonomy" id="48710"/>
    <lineage>
        <taxon>Eukaryota</taxon>
        <taxon>Metazoa</taxon>
        <taxon>Ecdysozoa</taxon>
        <taxon>Arthropoda</taxon>
        <taxon>Hexapoda</taxon>
        <taxon>Collembola</taxon>
        <taxon>Entomobryomorpha</taxon>
        <taxon>Entomobryoidea</taxon>
        <taxon>Orchesellidae</taxon>
        <taxon>Orchesellinae</taxon>
        <taxon>Orchesella</taxon>
    </lineage>
</organism>
<accession>A0ABP1QYN8</accession>
<protein>
    <recommendedName>
        <fullName evidence="6">UBR-type domain-containing protein</fullName>
    </recommendedName>
</protein>
<feature type="region of interest" description="Disordered" evidence="5">
    <location>
        <begin position="1"/>
        <end position="49"/>
    </location>
</feature>
<evidence type="ECO:0000259" key="6">
    <source>
        <dbReference type="PROSITE" id="PS51157"/>
    </source>
</evidence>
<feature type="domain" description="UBR-type" evidence="6">
    <location>
        <begin position="104"/>
        <end position="180"/>
    </location>
</feature>
<feature type="compositionally biased region" description="Acidic residues" evidence="5">
    <location>
        <begin position="82"/>
        <end position="92"/>
    </location>
</feature>
<dbReference type="EMBL" id="CAXLJM020000046">
    <property type="protein sequence ID" value="CAL8111599.1"/>
    <property type="molecule type" value="Genomic_DNA"/>
</dbReference>
<reference evidence="7 8" key="1">
    <citation type="submission" date="2024-08" db="EMBL/GenBank/DDBJ databases">
        <authorList>
            <person name="Cucini C."/>
            <person name="Frati F."/>
        </authorList>
    </citation>
    <scope>NUCLEOTIDE SEQUENCE [LARGE SCALE GENOMIC DNA]</scope>
</reference>
<evidence type="ECO:0000256" key="1">
    <source>
        <dbReference type="ARBA" id="ARBA00022723"/>
    </source>
</evidence>
<evidence type="ECO:0000313" key="8">
    <source>
        <dbReference type="Proteomes" id="UP001642540"/>
    </source>
</evidence>
<keyword evidence="2" id="KW-0863">Zinc-finger</keyword>
<evidence type="ECO:0000256" key="2">
    <source>
        <dbReference type="ARBA" id="ARBA00022771"/>
    </source>
</evidence>
<gene>
    <name evidence="7" type="ORF">ODALV1_LOCUS15186</name>
</gene>